<evidence type="ECO:0000313" key="2">
    <source>
        <dbReference type="EMBL" id="KIX05357.1"/>
    </source>
</evidence>
<organism evidence="2 3">
    <name type="scientific">Rhinocladiella mackenziei CBS 650.93</name>
    <dbReference type="NCBI Taxonomy" id="1442369"/>
    <lineage>
        <taxon>Eukaryota</taxon>
        <taxon>Fungi</taxon>
        <taxon>Dikarya</taxon>
        <taxon>Ascomycota</taxon>
        <taxon>Pezizomycotina</taxon>
        <taxon>Eurotiomycetes</taxon>
        <taxon>Chaetothyriomycetidae</taxon>
        <taxon>Chaetothyriales</taxon>
        <taxon>Herpotrichiellaceae</taxon>
        <taxon>Rhinocladiella</taxon>
    </lineage>
</organism>
<feature type="region of interest" description="Disordered" evidence="1">
    <location>
        <begin position="1"/>
        <end position="50"/>
    </location>
</feature>
<evidence type="ECO:0000313" key="3">
    <source>
        <dbReference type="Proteomes" id="UP000053617"/>
    </source>
</evidence>
<accession>A0A0D2FTD2</accession>
<protein>
    <submittedName>
        <fullName evidence="2">Uncharacterized protein</fullName>
    </submittedName>
</protein>
<feature type="compositionally biased region" description="Basic residues" evidence="1">
    <location>
        <begin position="1"/>
        <end position="11"/>
    </location>
</feature>
<dbReference type="HOGENOM" id="CLU_527849_0_0_1"/>
<proteinExistence type="predicted"/>
<gene>
    <name evidence="2" type="ORF">Z518_06229</name>
</gene>
<dbReference type="OrthoDB" id="4167490at2759"/>
<sequence length="535" mass="59932">MLMLARKRRTAKSAITTNPKPPTPTPVTEPSDGPRRRRGRPMKKFSELKPPRKFRTELAKILHQQNTSKMACPSSKPNSMSTLESLPVELIQQIFFHSFEVNLPRASPHLNKALSKPSIYTALVLFAYFDHDGESPVETHHFKPAEYRRISVDDQIRIQKGILGCKWCTLDMIKSCMPALSRLQMTQAWYREHLAERKLNIPMEPRELSVPQVPNETLRPVAALPALDDQEAMEKHFLAKLEPPSNGTLGFAHPQPLPGARQPKPTLGPTGHENHLPRIMQWSSSADENRQLHKTVHQGVSTVAARVLPDAILRGNPWTDSKITLLQLLRQGMRFLASEHVLELSADALFAGMASAIREGSERALLVLLELHSAVMKLHPAHDPAYFIDRTTPKRRHLVGPFAHPLPISLFHLACQTQTEKQDSTARILALLLREGLDTVPSDDNMLTRWASHAKAHPASAYEYALASWLLKHMLATNDYGLGRGDPLFVNGMLSWRRREGDYPFLESTFTSEIGYVYEGAVAGVVRARDGGPCG</sequence>
<dbReference type="Proteomes" id="UP000053617">
    <property type="component" value="Unassembled WGS sequence"/>
</dbReference>
<dbReference type="RefSeq" id="XP_013272493.1">
    <property type="nucleotide sequence ID" value="XM_013417039.1"/>
</dbReference>
<evidence type="ECO:0000256" key="1">
    <source>
        <dbReference type="SAM" id="MobiDB-lite"/>
    </source>
</evidence>
<dbReference type="STRING" id="1442369.A0A0D2FTD2"/>
<reference evidence="2 3" key="1">
    <citation type="submission" date="2015-01" db="EMBL/GenBank/DDBJ databases">
        <title>The Genome Sequence of Rhinocladiella mackenzie CBS 650.93.</title>
        <authorList>
            <consortium name="The Broad Institute Genomics Platform"/>
            <person name="Cuomo C."/>
            <person name="de Hoog S."/>
            <person name="Gorbushina A."/>
            <person name="Stielow B."/>
            <person name="Teixiera M."/>
            <person name="Abouelleil A."/>
            <person name="Chapman S.B."/>
            <person name="Priest M."/>
            <person name="Young S.K."/>
            <person name="Wortman J."/>
            <person name="Nusbaum C."/>
            <person name="Birren B."/>
        </authorList>
    </citation>
    <scope>NUCLEOTIDE SEQUENCE [LARGE SCALE GENOMIC DNA]</scope>
    <source>
        <strain evidence="2 3">CBS 650.93</strain>
    </source>
</reference>
<dbReference type="AlphaFoldDB" id="A0A0D2FTD2"/>
<dbReference type="VEuPathDB" id="FungiDB:Z518_06229"/>
<keyword evidence="3" id="KW-1185">Reference proteome</keyword>
<dbReference type="GeneID" id="25294300"/>
<name>A0A0D2FTD2_9EURO</name>
<dbReference type="EMBL" id="KN847478">
    <property type="protein sequence ID" value="KIX05357.1"/>
    <property type="molecule type" value="Genomic_DNA"/>
</dbReference>